<dbReference type="AlphaFoldDB" id="A0A133U360"/>
<evidence type="ECO:0000313" key="1">
    <source>
        <dbReference type="EMBL" id="KXA88613.1"/>
    </source>
</evidence>
<comment type="caution">
    <text evidence="1">The sequence shown here is derived from an EMBL/GenBank/DDBJ whole genome shotgun (WGS) entry which is preliminary data.</text>
</comment>
<dbReference type="EMBL" id="LHXL01000099">
    <property type="protein sequence ID" value="KXA88613.1"/>
    <property type="molecule type" value="Genomic_DNA"/>
</dbReference>
<accession>A0A133U360</accession>
<reference evidence="1 2" key="1">
    <citation type="journal article" date="2016" name="Sci. Rep.">
        <title>Metabolic traits of an uncultured archaeal lineage -MSBL1- from brine pools of the Red Sea.</title>
        <authorList>
            <person name="Mwirichia R."/>
            <person name="Alam I."/>
            <person name="Rashid M."/>
            <person name="Vinu M."/>
            <person name="Ba-Alawi W."/>
            <person name="Anthony Kamau A."/>
            <person name="Kamanda Ngugi D."/>
            <person name="Goker M."/>
            <person name="Klenk H.P."/>
            <person name="Bajic V."/>
            <person name="Stingl U."/>
        </authorList>
    </citation>
    <scope>NUCLEOTIDE SEQUENCE [LARGE SCALE GENOMIC DNA]</scope>
    <source>
        <strain evidence="1">SCGC-AAA259D14</strain>
    </source>
</reference>
<name>A0A133U360_9EURY</name>
<protein>
    <recommendedName>
        <fullName evidence="3">GHMP kinase N-terminal domain-containing protein</fullName>
    </recommendedName>
</protein>
<proteinExistence type="predicted"/>
<sequence>MRGFGVSGNMGEVTVRAPAHLHAGNFDLAGDLGRLYGTVGFAIEDPSLEIVVRKGEGISTEDEDARRFAERFVEKHDIGGVEIEILLRGIT</sequence>
<keyword evidence="2" id="KW-1185">Reference proteome</keyword>
<evidence type="ECO:0000313" key="2">
    <source>
        <dbReference type="Proteomes" id="UP000070589"/>
    </source>
</evidence>
<gene>
    <name evidence="1" type="ORF">AKJ62_04825</name>
</gene>
<dbReference type="Proteomes" id="UP000070589">
    <property type="component" value="Unassembled WGS sequence"/>
</dbReference>
<organism evidence="1 2">
    <name type="scientific">candidate division MSBL1 archaeon SCGC-AAA259D14</name>
    <dbReference type="NCBI Taxonomy" id="1698261"/>
    <lineage>
        <taxon>Archaea</taxon>
        <taxon>Methanobacteriati</taxon>
        <taxon>Methanobacteriota</taxon>
        <taxon>candidate division MSBL1</taxon>
    </lineage>
</organism>
<evidence type="ECO:0008006" key="3">
    <source>
        <dbReference type="Google" id="ProtNLM"/>
    </source>
</evidence>